<reference evidence="2 3" key="1">
    <citation type="submission" date="2019-04" db="EMBL/GenBank/DDBJ databases">
        <authorList>
            <person name="Jiang L."/>
        </authorList>
    </citation>
    <scope>NUCLEOTIDE SEQUENCE [LARGE SCALE GENOMIC DNA]</scope>
    <source>
        <strain evidence="2 3">YIM 131861</strain>
    </source>
</reference>
<dbReference type="InterPro" id="IPR013113">
    <property type="entry name" value="SIP_FAD-bd"/>
</dbReference>
<dbReference type="InterPro" id="IPR017938">
    <property type="entry name" value="Riboflavin_synthase-like_b-brl"/>
</dbReference>
<sequence length="308" mass="33857">MLTSPAAVARAREDRPAYRAFDARVVAVRRLSSSFLRVTFGGDQLAAFGTAGLDQRVKVVLPLDGGFEHFPRSDEWYRDWRELPEDKRNPFRTYTVRRVRPLQREVDIDFVCHGETGPASRWAVNASVGDAALLIGPDERSAGRAIGIDWRPGDVRTVMLAGDETAAPAICAVLESLPADATGCAMIEVPTPDDAMDVTAPAGVDVRWLGRGGGVPHGSTLIPAVRDWTARRLSATTDQEPLDDIDVDRDLLWDVPPGRSIDGEFYAWLAGEASVIKNLRRFLVSEAGLDRRSVAFMGYWRLGRAELD</sequence>
<dbReference type="InterPro" id="IPR017927">
    <property type="entry name" value="FAD-bd_FR_type"/>
</dbReference>
<gene>
    <name evidence="2" type="ORF">E6C70_06355</name>
</gene>
<protein>
    <submittedName>
        <fullName evidence="2">Siderophore-interacting protein</fullName>
    </submittedName>
</protein>
<dbReference type="SUPFAM" id="SSF63380">
    <property type="entry name" value="Riboflavin synthase domain-like"/>
    <property type="match status" value="1"/>
</dbReference>
<dbReference type="Proteomes" id="UP000307380">
    <property type="component" value="Unassembled WGS sequence"/>
</dbReference>
<keyword evidence="3" id="KW-1185">Reference proteome</keyword>
<accession>A0A4S4FZ49</accession>
<dbReference type="PROSITE" id="PS51384">
    <property type="entry name" value="FAD_FR"/>
    <property type="match status" value="1"/>
</dbReference>
<proteinExistence type="predicted"/>
<dbReference type="AlphaFoldDB" id="A0A4S4FZ49"/>
<organism evidence="2 3">
    <name type="scientific">Orlajensenia flava</name>
    <dbReference type="NCBI Taxonomy" id="2565934"/>
    <lineage>
        <taxon>Bacteria</taxon>
        <taxon>Bacillati</taxon>
        <taxon>Actinomycetota</taxon>
        <taxon>Actinomycetes</taxon>
        <taxon>Micrococcales</taxon>
        <taxon>Microbacteriaceae</taxon>
        <taxon>Orlajensenia</taxon>
    </lineage>
</organism>
<dbReference type="PANTHER" id="PTHR30157">
    <property type="entry name" value="FERRIC REDUCTASE, NADPH-DEPENDENT"/>
    <property type="match status" value="1"/>
</dbReference>
<dbReference type="InterPro" id="IPR039374">
    <property type="entry name" value="SIP_fam"/>
</dbReference>
<dbReference type="Gene3D" id="2.40.30.10">
    <property type="entry name" value="Translation factors"/>
    <property type="match status" value="1"/>
</dbReference>
<name>A0A4S4FZ49_9MICO</name>
<feature type="domain" description="FAD-binding FR-type" evidence="1">
    <location>
        <begin position="18"/>
        <end position="144"/>
    </location>
</feature>
<comment type="caution">
    <text evidence="2">The sequence shown here is derived from an EMBL/GenBank/DDBJ whole genome shotgun (WGS) entry which is preliminary data.</text>
</comment>
<evidence type="ECO:0000313" key="2">
    <source>
        <dbReference type="EMBL" id="THG35651.1"/>
    </source>
</evidence>
<dbReference type="RefSeq" id="WP_136423288.1">
    <property type="nucleotide sequence ID" value="NZ_SSSN01000003.1"/>
</dbReference>
<dbReference type="Pfam" id="PF04954">
    <property type="entry name" value="SIP"/>
    <property type="match status" value="1"/>
</dbReference>
<dbReference type="OrthoDB" id="3291337at2"/>
<dbReference type="Gene3D" id="3.40.50.80">
    <property type="entry name" value="Nucleotide-binding domain of ferredoxin-NADP reductase (FNR) module"/>
    <property type="match status" value="1"/>
</dbReference>
<dbReference type="InterPro" id="IPR007037">
    <property type="entry name" value="SIP_rossman_dom"/>
</dbReference>
<dbReference type="EMBL" id="SSSN01000003">
    <property type="protein sequence ID" value="THG35651.1"/>
    <property type="molecule type" value="Genomic_DNA"/>
</dbReference>
<dbReference type="InterPro" id="IPR039261">
    <property type="entry name" value="FNR_nucleotide-bd"/>
</dbReference>
<dbReference type="Pfam" id="PF08021">
    <property type="entry name" value="FAD_binding_9"/>
    <property type="match status" value="1"/>
</dbReference>
<evidence type="ECO:0000313" key="3">
    <source>
        <dbReference type="Proteomes" id="UP000307380"/>
    </source>
</evidence>
<evidence type="ECO:0000259" key="1">
    <source>
        <dbReference type="PROSITE" id="PS51384"/>
    </source>
</evidence>
<dbReference type="CDD" id="cd06193">
    <property type="entry name" value="siderophore_interacting"/>
    <property type="match status" value="1"/>
</dbReference>
<dbReference type="GO" id="GO:0016491">
    <property type="term" value="F:oxidoreductase activity"/>
    <property type="evidence" value="ECO:0007669"/>
    <property type="project" value="InterPro"/>
</dbReference>
<dbReference type="PANTHER" id="PTHR30157:SF0">
    <property type="entry name" value="NADPH-DEPENDENT FERRIC-CHELATE REDUCTASE"/>
    <property type="match status" value="1"/>
</dbReference>